<dbReference type="STRING" id="229533.I1RDP7"/>
<dbReference type="GO" id="GO:0009308">
    <property type="term" value="P:amine metabolic process"/>
    <property type="evidence" value="ECO:0007669"/>
    <property type="project" value="UniProtKB-UniRule"/>
</dbReference>
<sequence length="223" mass="25025">MALVVIFRLPLSTSIAQIPRSLNSFPLDFYLIFNANKQAIIAIDILKIRQLLPLRYNYKGAVHYLDAEFLSQNGGIRKIKNAIYIHKEDTGILFKHTDFRNESSIMTQARILVIQQVFTAANYEYAIRQDGSIQPEIKLTGILNTYAMNPGEDTHGWGTKVYPDANIDRPNNIVFMADAIASDVPVSSPENFYGNAFSARKTKFSTTAKSITDHNSSSLSWDG</sequence>
<keyword evidence="3 4" id="KW-0801">TPQ</keyword>
<name>I1RDP7_GIBZE</name>
<dbReference type="GO" id="GO:0005507">
    <property type="term" value="F:copper ion binding"/>
    <property type="evidence" value="ECO:0007669"/>
    <property type="project" value="InterPro"/>
</dbReference>
<dbReference type="InterPro" id="IPR000269">
    <property type="entry name" value="Cu_amine_oxidase"/>
</dbReference>
<reference evidence="7 8" key="1">
    <citation type="journal article" date="2007" name="Science">
        <title>The Fusarium graminearum genome reveals a link between localized polymorphism and pathogen specialization.</title>
        <authorList>
            <person name="Cuomo C.A."/>
            <person name="Gueldener U."/>
            <person name="Xu J.-R."/>
            <person name="Trail F."/>
            <person name="Turgeon B.G."/>
            <person name="Di Pietro A."/>
            <person name="Walton J.D."/>
            <person name="Ma L.-J."/>
            <person name="Baker S.E."/>
            <person name="Rep M."/>
            <person name="Adam G."/>
            <person name="Antoniw J."/>
            <person name="Baldwin T."/>
            <person name="Calvo S.E."/>
            <person name="Chang Y.-L."/>
            <person name="DeCaprio D."/>
            <person name="Gale L.R."/>
            <person name="Gnerre S."/>
            <person name="Goswami R.S."/>
            <person name="Hammond-Kosack K."/>
            <person name="Harris L.J."/>
            <person name="Hilburn K."/>
            <person name="Kennell J.C."/>
            <person name="Kroken S."/>
            <person name="Magnuson J.K."/>
            <person name="Mannhaupt G."/>
            <person name="Mauceli E.W."/>
            <person name="Mewes H.-W."/>
            <person name="Mitterbauer R."/>
            <person name="Muehlbauer G."/>
            <person name="Muensterkoetter M."/>
            <person name="Nelson D."/>
            <person name="O'Donnell K."/>
            <person name="Ouellet T."/>
            <person name="Qi W."/>
            <person name="Quesneville H."/>
            <person name="Roncero M.I.G."/>
            <person name="Seong K.-Y."/>
            <person name="Tetko I.V."/>
            <person name="Urban M."/>
            <person name="Waalwijk C."/>
            <person name="Ward T.J."/>
            <person name="Yao J."/>
            <person name="Birren B.W."/>
            <person name="Kistler H.C."/>
        </authorList>
    </citation>
    <scope>NUCLEOTIDE SEQUENCE [LARGE SCALE GENOMIC DNA]</scope>
    <source>
        <strain evidence="8">ATCC MYA-4620 / CBS 123657 / FGSC 9075 / NRRL 31084 / PH-1</strain>
        <strain evidence="7">PH-1 / ATCC MYA-4620 / FGSC 9075 / NRRL 31084</strain>
    </source>
</reference>
<proteinExistence type="inferred from homology"/>
<comment type="PTM">
    <text evidence="3 4">Topaquinone (TPQ) is generated by copper-dependent autoxidation of a specific tyrosyl residue.</text>
</comment>
<dbReference type="RefSeq" id="XP_011317597.1">
    <property type="nucleotide sequence ID" value="XM_011319295.1"/>
</dbReference>
<gene>
    <name evidence="7" type="primary">FG01761.1</name>
    <name evidence="6" type="ORF">FGRAMPH1_01T04279</name>
</gene>
<dbReference type="PANTHER" id="PTHR10638:SF86">
    <property type="entry name" value="COPPER AMINE OXIDASE 1-RELATED"/>
    <property type="match status" value="1"/>
</dbReference>
<accession>I1RDP7</accession>
<keyword evidence="8" id="KW-1185">Reference proteome</keyword>
<organism evidence="6 8">
    <name type="scientific">Gibberella zeae (strain ATCC MYA-4620 / CBS 123657 / FGSC 9075 / NRRL 31084 / PH-1)</name>
    <name type="common">Wheat head blight fungus</name>
    <name type="synonym">Fusarium graminearum</name>
    <dbReference type="NCBI Taxonomy" id="229533"/>
    <lineage>
        <taxon>Eukaryota</taxon>
        <taxon>Fungi</taxon>
        <taxon>Dikarya</taxon>
        <taxon>Ascomycota</taxon>
        <taxon>Pezizomycotina</taxon>
        <taxon>Sordariomycetes</taxon>
        <taxon>Hypocreomycetidae</taxon>
        <taxon>Hypocreales</taxon>
        <taxon>Nectriaceae</taxon>
        <taxon>Fusarium</taxon>
    </lineage>
</organism>
<evidence type="ECO:0000256" key="3">
    <source>
        <dbReference type="PIRSR" id="PIRSR600269-51"/>
    </source>
</evidence>
<reference evidence="6 8" key="3">
    <citation type="journal article" date="2015" name="BMC Genomics">
        <title>The completed genome sequence of the pathogenic ascomycete fungus Fusarium graminearum.</title>
        <authorList>
            <person name="King R."/>
            <person name="Urban M."/>
            <person name="Hammond-Kosack M.C."/>
            <person name="Hassani-Pak K."/>
            <person name="Hammond-Kosack K.E."/>
        </authorList>
    </citation>
    <scope>NUCLEOTIDE SEQUENCE [LARGE SCALE GENOMIC DNA]</scope>
    <source>
        <strain evidence="8">ATCC MYA-4620 / CBS 123657 / FGSC 9075 / NRRL 31084 / PH-1</strain>
        <strain evidence="6">PH-1</strain>
    </source>
</reference>
<dbReference type="PROSITE" id="PS01164">
    <property type="entry name" value="COPPER_AMINE_OXID_1"/>
    <property type="match status" value="1"/>
</dbReference>
<comment type="subunit">
    <text evidence="2">Homodimer.</text>
</comment>
<evidence type="ECO:0000313" key="6">
    <source>
        <dbReference type="EMBL" id="CEF73946.1"/>
    </source>
</evidence>
<dbReference type="KEGG" id="fgr:FGSG_01761"/>
<evidence type="ECO:0000256" key="1">
    <source>
        <dbReference type="ARBA" id="ARBA00001935"/>
    </source>
</evidence>
<dbReference type="InterPro" id="IPR036460">
    <property type="entry name" value="Cu_amine_oxidase_C_sf"/>
</dbReference>
<comment type="cofactor">
    <cofactor evidence="1">
        <name>Cu cation</name>
        <dbReference type="ChEBI" id="CHEBI:23378"/>
    </cofactor>
</comment>
<comment type="similarity">
    <text evidence="4">Belongs to the copper/topaquinone oxidase family.</text>
</comment>
<dbReference type="GO" id="GO:0048038">
    <property type="term" value="F:quinone binding"/>
    <property type="evidence" value="ECO:0007669"/>
    <property type="project" value="InterPro"/>
</dbReference>
<dbReference type="HOGENOM" id="CLU_1240239_0_0_1"/>
<dbReference type="VEuPathDB" id="FungiDB:FGRAMPH1_01G04279"/>
<feature type="domain" description="Copper amine oxidase catalytic" evidence="5">
    <location>
        <begin position="52"/>
        <end position="215"/>
    </location>
</feature>
<evidence type="ECO:0000259" key="5">
    <source>
        <dbReference type="Pfam" id="PF01179"/>
    </source>
</evidence>
<dbReference type="EC" id="1.4.3.-" evidence="4"/>
<keyword evidence="4" id="KW-0186">Copper</keyword>
<evidence type="ECO:0000256" key="4">
    <source>
        <dbReference type="RuleBase" id="RU000672"/>
    </source>
</evidence>
<dbReference type="InterPro" id="IPR049948">
    <property type="entry name" value="Cu_Am_ox_TPQ-bd"/>
</dbReference>
<dbReference type="EnsemblFungi" id="CEF73946">
    <property type="protein sequence ID" value="CEF73946"/>
    <property type="gene ID" value="FGRRES_01761"/>
</dbReference>
<dbReference type="PANTHER" id="PTHR10638">
    <property type="entry name" value="COPPER AMINE OXIDASE"/>
    <property type="match status" value="1"/>
</dbReference>
<accession>A0A098D7L8</accession>
<evidence type="ECO:0000313" key="7">
    <source>
        <dbReference type="EnsemblFungi" id="CEF73946"/>
    </source>
</evidence>
<protein>
    <recommendedName>
        <fullName evidence="4">Amine oxidase</fullName>
        <ecNumber evidence="4">1.4.3.-</ecNumber>
    </recommendedName>
</protein>
<dbReference type="AlphaFoldDB" id="I1RDP7"/>
<dbReference type="InterPro" id="IPR015798">
    <property type="entry name" value="Cu_amine_oxidase_C"/>
</dbReference>
<reference evidence="7" key="4">
    <citation type="submission" date="2017-01" db="UniProtKB">
        <authorList>
            <consortium name="EnsemblFungi"/>
        </authorList>
    </citation>
    <scope>IDENTIFICATION</scope>
    <source>
        <strain evidence="7">PH-1 / ATCC MYA-4620 / FGSC 9075 / NRRL 31084</strain>
    </source>
</reference>
<keyword evidence="4" id="KW-0479">Metal-binding</keyword>
<dbReference type="InParanoid" id="I1RDP7"/>
<comment type="cofactor">
    <cofactor evidence="4">
        <name>Cu cation</name>
        <dbReference type="ChEBI" id="CHEBI:23378"/>
    </cofactor>
    <text evidence="4">Contains 1 topaquinone per subunit.</text>
</comment>
<evidence type="ECO:0000313" key="8">
    <source>
        <dbReference type="Proteomes" id="UP000070720"/>
    </source>
</evidence>
<dbReference type="Pfam" id="PF01179">
    <property type="entry name" value="Cu_amine_oxid"/>
    <property type="match status" value="1"/>
</dbReference>
<keyword evidence="4" id="KW-0560">Oxidoreductase</keyword>
<reference evidence="7 8" key="2">
    <citation type="journal article" date="2010" name="Nature">
        <title>Comparative genomics reveals mobile pathogenicity chromosomes in Fusarium.</title>
        <authorList>
            <person name="Ma L.J."/>
            <person name="van der Does H.C."/>
            <person name="Borkovich K.A."/>
            <person name="Coleman J.J."/>
            <person name="Daboussi M.J."/>
            <person name="Di Pietro A."/>
            <person name="Dufresne M."/>
            <person name="Freitag M."/>
            <person name="Grabherr M."/>
            <person name="Henrissat B."/>
            <person name="Houterman P.M."/>
            <person name="Kang S."/>
            <person name="Shim W.B."/>
            <person name="Woloshuk C."/>
            <person name="Xie X."/>
            <person name="Xu J.R."/>
            <person name="Antoniw J."/>
            <person name="Baker S.E."/>
            <person name="Bluhm B.H."/>
            <person name="Breakspear A."/>
            <person name="Brown D.W."/>
            <person name="Butchko R.A."/>
            <person name="Chapman S."/>
            <person name="Coulson R."/>
            <person name="Coutinho P.M."/>
            <person name="Danchin E.G."/>
            <person name="Diener A."/>
            <person name="Gale L.R."/>
            <person name="Gardiner D.M."/>
            <person name="Goff S."/>
            <person name="Hammond-Kosack K.E."/>
            <person name="Hilburn K."/>
            <person name="Hua-Van A."/>
            <person name="Jonkers W."/>
            <person name="Kazan K."/>
            <person name="Kodira C.D."/>
            <person name="Koehrsen M."/>
            <person name="Kumar L."/>
            <person name="Lee Y.H."/>
            <person name="Li L."/>
            <person name="Manners J.M."/>
            <person name="Miranda-Saavedra D."/>
            <person name="Mukherjee M."/>
            <person name="Park G."/>
            <person name="Park J."/>
            <person name="Park S.Y."/>
            <person name="Proctor R.H."/>
            <person name="Regev A."/>
            <person name="Ruiz-Roldan M.C."/>
            <person name="Sain D."/>
            <person name="Sakthikumar S."/>
            <person name="Sykes S."/>
            <person name="Schwartz D.C."/>
            <person name="Turgeon B.G."/>
            <person name="Wapinski I."/>
            <person name="Yoder O."/>
            <person name="Young S."/>
            <person name="Zeng Q."/>
            <person name="Zhou S."/>
            <person name="Galagan J."/>
            <person name="Cuomo C.A."/>
            <person name="Kistler H.C."/>
            <person name="Rep M."/>
        </authorList>
    </citation>
    <scope>GENOME REANNOTATION</scope>
    <source>
        <strain evidence="8">ATCC MYA-4620 / CBS 123657 / FGSC 9075 / NRRL 31084 / PH-1</strain>
        <strain evidence="7">PH-1 / ATCC MYA-4620 / FGSC 9075 / NRRL 31084</strain>
    </source>
</reference>
<dbReference type="GO" id="GO:0008131">
    <property type="term" value="F:primary methylamine oxidase activity"/>
    <property type="evidence" value="ECO:0007669"/>
    <property type="project" value="InterPro"/>
</dbReference>
<feature type="modified residue" description="2',4',5'-topaquinone" evidence="3">
    <location>
        <position position="123"/>
    </location>
</feature>
<dbReference type="SUPFAM" id="SSF49998">
    <property type="entry name" value="Amine oxidase catalytic domain"/>
    <property type="match status" value="1"/>
</dbReference>
<dbReference type="Gene3D" id="2.70.98.20">
    <property type="entry name" value="Copper amine oxidase, catalytic domain"/>
    <property type="match status" value="1"/>
</dbReference>
<dbReference type="EMBL" id="HG970332">
    <property type="protein sequence ID" value="CEF73946.1"/>
    <property type="molecule type" value="Genomic_DNA"/>
</dbReference>
<dbReference type="Proteomes" id="UP000070720">
    <property type="component" value="Chromosome 1"/>
</dbReference>
<evidence type="ECO:0000256" key="2">
    <source>
        <dbReference type="ARBA" id="ARBA00011738"/>
    </source>
</evidence>
<dbReference type="eggNOG" id="KOG1186">
    <property type="taxonomic scope" value="Eukaryota"/>
</dbReference>